<dbReference type="EMBL" id="QEYD01000008">
    <property type="protein sequence ID" value="PWE28010.1"/>
    <property type="molecule type" value="Genomic_DNA"/>
</dbReference>
<accession>A0A2U2C804</accession>
<dbReference type="RefSeq" id="WP_109534006.1">
    <property type="nucleotide sequence ID" value="NZ_QEYD01000008.1"/>
</dbReference>
<gene>
    <name evidence="3" type="ORF">C4N9_14275</name>
</gene>
<name>A0A2U2C804_9RHOB</name>
<dbReference type="AlphaFoldDB" id="A0A2U2C804"/>
<dbReference type="PROSITE" id="PS51781">
    <property type="entry name" value="SH3B"/>
    <property type="match status" value="1"/>
</dbReference>
<reference evidence="3 4" key="1">
    <citation type="submission" date="2018-05" db="EMBL/GenBank/DDBJ databases">
        <title>Pararhodobacter marina sp. nov., isolated from deep-sea water of the Indian Ocean.</title>
        <authorList>
            <person name="Lai Q.Sr."/>
            <person name="Liu X."/>
            <person name="Shao Z."/>
        </authorList>
    </citation>
    <scope>NUCLEOTIDE SEQUENCE [LARGE SCALE GENOMIC DNA]</scope>
    <source>
        <strain evidence="3 4">CIC4N-9</strain>
    </source>
</reference>
<organism evidence="3 4">
    <name type="scientific">Pararhodobacter marinus</name>
    <dbReference type="NCBI Taxonomy" id="2184063"/>
    <lineage>
        <taxon>Bacteria</taxon>
        <taxon>Pseudomonadati</taxon>
        <taxon>Pseudomonadota</taxon>
        <taxon>Alphaproteobacteria</taxon>
        <taxon>Rhodobacterales</taxon>
        <taxon>Paracoccaceae</taxon>
        <taxon>Pararhodobacter</taxon>
    </lineage>
</organism>
<feature type="signal peptide" evidence="1">
    <location>
        <begin position="1"/>
        <end position="23"/>
    </location>
</feature>
<dbReference type="Pfam" id="PF06823">
    <property type="entry name" value="DUF1236"/>
    <property type="match status" value="1"/>
</dbReference>
<feature type="domain" description="SH3b" evidence="2">
    <location>
        <begin position="17"/>
        <end position="88"/>
    </location>
</feature>
<keyword evidence="1" id="KW-0732">Signal</keyword>
<dbReference type="Proteomes" id="UP000244940">
    <property type="component" value="Unassembled WGS sequence"/>
</dbReference>
<dbReference type="Gene3D" id="2.30.30.40">
    <property type="entry name" value="SH3 Domains"/>
    <property type="match status" value="1"/>
</dbReference>
<protein>
    <recommendedName>
        <fullName evidence="2">SH3b domain-containing protein</fullName>
    </recommendedName>
</protein>
<keyword evidence="4" id="KW-1185">Reference proteome</keyword>
<dbReference type="InterPro" id="IPR009642">
    <property type="entry name" value="DUF1236"/>
</dbReference>
<evidence type="ECO:0000313" key="4">
    <source>
        <dbReference type="Proteomes" id="UP000244940"/>
    </source>
</evidence>
<evidence type="ECO:0000256" key="1">
    <source>
        <dbReference type="SAM" id="SignalP"/>
    </source>
</evidence>
<proteinExistence type="predicted"/>
<comment type="caution">
    <text evidence="3">The sequence shown here is derived from an EMBL/GenBank/DDBJ whole genome shotgun (WGS) entry which is preliminary data.</text>
</comment>
<sequence length="217" mass="22270">MMTKTLTLATVSALALASSATIAGAVTATAAADINLRSGPGGQYQIDGVILTGDEVEVAGCNAEQSWCQVTSSSGEGWAYAPYLTFDQGGEMKPLSEASAQQITIIEDNSQDEATALGAGMGAVAGALLAGPVGAVAGSMMTGIAAHNSVSDETTVYIQENPVDPVFLTGEPVVGAAVPGEVTLYDVPENQEIAYLNVNGNDVVVERETRRIVYVIR</sequence>
<feature type="chain" id="PRO_5015786878" description="SH3b domain-containing protein" evidence="1">
    <location>
        <begin position="24"/>
        <end position="217"/>
    </location>
</feature>
<dbReference type="GeneID" id="94366059"/>
<dbReference type="InterPro" id="IPR003646">
    <property type="entry name" value="SH3-like_bac-type"/>
</dbReference>
<evidence type="ECO:0000313" key="3">
    <source>
        <dbReference type="EMBL" id="PWE28010.1"/>
    </source>
</evidence>
<evidence type="ECO:0000259" key="2">
    <source>
        <dbReference type="PROSITE" id="PS51781"/>
    </source>
</evidence>
<dbReference type="Pfam" id="PF08239">
    <property type="entry name" value="SH3_3"/>
    <property type="match status" value="1"/>
</dbReference>
<dbReference type="OrthoDB" id="102964at2"/>